<protein>
    <recommendedName>
        <fullName evidence="6">NB-ARC domain-containing protein</fullName>
    </recommendedName>
</protein>
<reference evidence="5" key="1">
    <citation type="journal article" date="2014" name="Science">
        <title>Ancient hybridizations among the ancestral genomes of bread wheat.</title>
        <authorList>
            <consortium name="International Wheat Genome Sequencing Consortium,"/>
            <person name="Marcussen T."/>
            <person name="Sandve S.R."/>
            <person name="Heier L."/>
            <person name="Spannagl M."/>
            <person name="Pfeifer M."/>
            <person name="Jakobsen K.S."/>
            <person name="Wulff B.B."/>
            <person name="Steuernagel B."/>
            <person name="Mayer K.F."/>
            <person name="Olsen O.A."/>
        </authorList>
    </citation>
    <scope>NUCLEOTIDE SEQUENCE [LARGE SCALE GENOMIC DNA]</scope>
    <source>
        <strain evidence="5">cv. AL8/78</strain>
    </source>
</reference>
<evidence type="ECO:0008006" key="6">
    <source>
        <dbReference type="Google" id="ProtNLM"/>
    </source>
</evidence>
<dbReference type="PANTHER" id="PTHR47186">
    <property type="entry name" value="LEUCINE-RICH REPEAT-CONTAINING PROTEIN 57"/>
    <property type="match status" value="1"/>
</dbReference>
<dbReference type="PANTHER" id="PTHR47186:SF41">
    <property type="entry name" value="OS12G0131701 PROTEIN"/>
    <property type="match status" value="1"/>
</dbReference>
<dbReference type="Proteomes" id="UP000015105">
    <property type="component" value="Unassembled WGS sequence"/>
</dbReference>
<evidence type="ECO:0000313" key="4">
    <source>
        <dbReference type="EnsemblPlants" id="AET0Gv20140700.2"/>
    </source>
</evidence>
<organism evidence="4 5">
    <name type="scientific">Aegilops tauschii subsp. strangulata</name>
    <name type="common">Goatgrass</name>
    <dbReference type="NCBI Taxonomy" id="200361"/>
    <lineage>
        <taxon>Eukaryota</taxon>
        <taxon>Viridiplantae</taxon>
        <taxon>Streptophyta</taxon>
        <taxon>Embryophyta</taxon>
        <taxon>Tracheophyta</taxon>
        <taxon>Spermatophyta</taxon>
        <taxon>Magnoliopsida</taxon>
        <taxon>Liliopsida</taxon>
        <taxon>Poales</taxon>
        <taxon>Poaceae</taxon>
        <taxon>BOP clade</taxon>
        <taxon>Pooideae</taxon>
        <taxon>Triticodae</taxon>
        <taxon>Triticeae</taxon>
        <taxon>Triticinae</taxon>
        <taxon>Aegilops</taxon>
    </lineage>
</organism>
<accession>A0A452XGC8</accession>
<reference evidence="4" key="3">
    <citation type="submission" date="2019-03" db="UniProtKB">
        <authorList>
            <consortium name="EnsemblPlants"/>
        </authorList>
    </citation>
    <scope>IDENTIFICATION</scope>
</reference>
<dbReference type="AlphaFoldDB" id="A0A452XGC8"/>
<dbReference type="Gene3D" id="1.10.10.10">
    <property type="entry name" value="Winged helix-like DNA-binding domain superfamily/Winged helix DNA-binding domain"/>
    <property type="match status" value="1"/>
</dbReference>
<reference evidence="5" key="2">
    <citation type="journal article" date="2017" name="Nat. Plants">
        <title>The Aegilops tauschii genome reveals multiple impacts of transposons.</title>
        <authorList>
            <person name="Zhao G."/>
            <person name="Zou C."/>
            <person name="Li K."/>
            <person name="Wang K."/>
            <person name="Li T."/>
            <person name="Gao L."/>
            <person name="Zhang X."/>
            <person name="Wang H."/>
            <person name="Yang Z."/>
            <person name="Liu X."/>
            <person name="Jiang W."/>
            <person name="Mao L."/>
            <person name="Kong X."/>
            <person name="Jiao Y."/>
            <person name="Jia J."/>
        </authorList>
    </citation>
    <scope>NUCLEOTIDE SEQUENCE [LARGE SCALE GENOMIC DNA]</scope>
    <source>
        <strain evidence="5">cv. AL8/78</strain>
    </source>
</reference>
<dbReference type="GO" id="GO:0006952">
    <property type="term" value="P:defense response"/>
    <property type="evidence" value="ECO:0007669"/>
    <property type="project" value="UniProtKB-KW"/>
</dbReference>
<dbReference type="Gene3D" id="3.80.10.10">
    <property type="entry name" value="Ribonuclease Inhibitor"/>
    <property type="match status" value="3"/>
</dbReference>
<proteinExistence type="predicted"/>
<dbReference type="InterPro" id="IPR056789">
    <property type="entry name" value="LRR_R13L1-DRL21"/>
</dbReference>
<evidence type="ECO:0000259" key="2">
    <source>
        <dbReference type="Pfam" id="PF23559"/>
    </source>
</evidence>
<evidence type="ECO:0000256" key="1">
    <source>
        <dbReference type="ARBA" id="ARBA00022821"/>
    </source>
</evidence>
<keyword evidence="5" id="KW-1185">Reference proteome</keyword>
<dbReference type="InterPro" id="IPR058922">
    <property type="entry name" value="WHD_DRP"/>
</dbReference>
<feature type="domain" description="Disease resistance protein winged helix" evidence="2">
    <location>
        <begin position="17"/>
        <end position="92"/>
    </location>
</feature>
<dbReference type="Gramene" id="AET0Gv20140700.2">
    <property type="protein sequence ID" value="AET0Gv20140700.2"/>
    <property type="gene ID" value="AET0Gv20140700"/>
</dbReference>
<evidence type="ECO:0000313" key="5">
    <source>
        <dbReference type="Proteomes" id="UP000015105"/>
    </source>
</evidence>
<dbReference type="Pfam" id="PF25019">
    <property type="entry name" value="LRR_R13L1-DRL21"/>
    <property type="match status" value="1"/>
</dbReference>
<dbReference type="EnsemblPlants" id="AET0Gv20140700.2">
    <property type="protein sequence ID" value="AET0Gv20140700.2"/>
    <property type="gene ID" value="AET0Gv20140700"/>
</dbReference>
<dbReference type="InterPro" id="IPR032675">
    <property type="entry name" value="LRR_dom_sf"/>
</dbReference>
<evidence type="ECO:0000259" key="3">
    <source>
        <dbReference type="Pfam" id="PF25019"/>
    </source>
</evidence>
<dbReference type="SUPFAM" id="SSF52058">
    <property type="entry name" value="L domain-like"/>
    <property type="match status" value="2"/>
</dbReference>
<name>A0A452XGC8_AEGTS</name>
<sequence length="783" mass="88555">MITCHQKQKYVFSFCAIFPKDSPMDKDMLIQLWMANDFIPSETRGQQIFDVLVWRCFLQDVEIQENLISKFQDGFIHRPTTCKMHDLMHDLAEFISGNDCSILQESSSCQEILQGSTDSSLQHEVRHLSHYYVFGNTIAVMEDIVAPRLRTLLIQKELEQIQTPFSMAKSKFVSLRALKTFSIKTHMTNLKHLRYLDCSYSDIFALPEATTMLYSLQTLKLIGCEKLKKLPEGMRYMSSLRHIFLIGCDSLERMPQGIGQLNSLQTLTSYVIDSDAGRGIDQLKYLNLGGALSLTELRKVHSAENAKQGSISTKHNLKRLSLDWENGPSSSTHAGYEVRNDAEGILEALRPHKRLEVLLLSNYIGAKFPSWMHNSTLLEHLSELSLSGCMNCKDLPPLWLLPSLGYLGLDGLDSLTSIYVGNDDTNNVESRISPSPFFNKLETMIVTNMPKLERWHQEVTGQVAVVSFPQLKKLTISECPMLASMPKMLPLLEDLLVKEASDIPLYHLMNLAAQSNLECKGDISVEPTVGWLPVGCLHFSRLGDSDVKLRLHDLRENVECFEEELKIIPSRFIKNLIISGSDCLFSSEPSQIQRNIWNHFGFMDLESMWICNNNIVQWPAVELRNLNLLRHLHLSCCSNLTGSLPSTICDDEDVMPPRLQFLLISYCENLVEIPKLHASLETLFFTCCPKLVSMPTNLGNIKKLGVDECEALTTFPDGIYGVTALTIDRCPRVETLPEGLLQQLPTLEELCVTDCPNLQEAFSRGGAYWNLVELIPRRTVGLN</sequence>
<dbReference type="Pfam" id="PF23559">
    <property type="entry name" value="WHD_DRP"/>
    <property type="match status" value="1"/>
</dbReference>
<keyword evidence="1" id="KW-0611">Plant defense</keyword>
<dbReference type="InterPro" id="IPR036388">
    <property type="entry name" value="WH-like_DNA-bd_sf"/>
</dbReference>
<feature type="domain" description="R13L1/DRL21-like LRR repeat region" evidence="3">
    <location>
        <begin position="280"/>
        <end position="410"/>
    </location>
</feature>
<dbReference type="STRING" id="200361.A0A452XGC8"/>